<gene>
    <name evidence="3" type="ORF">STABA_v1c06650</name>
</gene>
<feature type="domain" description="Phosphatidic acid phosphatase type 2/haloperoxidase" evidence="2">
    <location>
        <begin position="271"/>
        <end position="363"/>
    </location>
</feature>
<keyword evidence="1" id="KW-0812">Transmembrane</keyword>
<dbReference type="SUPFAM" id="SSF48317">
    <property type="entry name" value="Acid phosphatase/Vanadium-dependent haloperoxidase"/>
    <property type="match status" value="1"/>
</dbReference>
<feature type="transmembrane region" description="Helical" evidence="1">
    <location>
        <begin position="346"/>
        <end position="362"/>
    </location>
</feature>
<evidence type="ECO:0000259" key="2">
    <source>
        <dbReference type="Pfam" id="PF01569"/>
    </source>
</evidence>
<dbReference type="Gene3D" id="1.20.144.10">
    <property type="entry name" value="Phosphatidic acid phosphatase type 2/haloperoxidase"/>
    <property type="match status" value="1"/>
</dbReference>
<feature type="transmembrane region" description="Helical" evidence="1">
    <location>
        <begin position="142"/>
        <end position="163"/>
    </location>
</feature>
<feature type="transmembrane region" description="Helical" evidence="1">
    <location>
        <begin position="286"/>
        <end position="303"/>
    </location>
</feature>
<dbReference type="EMBL" id="CP046276">
    <property type="protein sequence ID" value="QGS52026.1"/>
    <property type="molecule type" value="Genomic_DNA"/>
</dbReference>
<feature type="transmembrane region" description="Helical" evidence="1">
    <location>
        <begin position="315"/>
        <end position="334"/>
    </location>
</feature>
<reference evidence="3 4" key="1">
    <citation type="submission" date="2019-11" db="EMBL/GenBank/DDBJ databases">
        <title>Complete genome sequence of Spiroplasma tabanidicola TAUS-1 (DSM 22603).</title>
        <authorList>
            <person name="Huang C.-T."/>
            <person name="Lin Y.-C."/>
            <person name="Kuo C.-H."/>
        </authorList>
    </citation>
    <scope>NUCLEOTIDE SEQUENCE [LARGE SCALE GENOMIC DNA]</scope>
    <source>
        <strain evidence="3 4">TAUS-1</strain>
    </source>
</reference>
<dbReference type="InterPro" id="IPR000326">
    <property type="entry name" value="PAP2/HPO"/>
</dbReference>
<dbReference type="AlphaFoldDB" id="A0A6I6C8M8"/>
<dbReference type="Proteomes" id="UP000424468">
    <property type="component" value="Chromosome"/>
</dbReference>
<feature type="transmembrane region" description="Helical" evidence="1">
    <location>
        <begin position="91"/>
        <end position="111"/>
    </location>
</feature>
<evidence type="ECO:0000313" key="3">
    <source>
        <dbReference type="EMBL" id="QGS52026.1"/>
    </source>
</evidence>
<organism evidence="3 4">
    <name type="scientific">Spiroplasma tabanidicola</name>
    <dbReference type="NCBI Taxonomy" id="324079"/>
    <lineage>
        <taxon>Bacteria</taxon>
        <taxon>Bacillati</taxon>
        <taxon>Mycoplasmatota</taxon>
        <taxon>Mollicutes</taxon>
        <taxon>Entomoplasmatales</taxon>
        <taxon>Spiroplasmataceae</taxon>
        <taxon>Spiroplasma</taxon>
    </lineage>
</organism>
<keyword evidence="1" id="KW-1133">Transmembrane helix</keyword>
<evidence type="ECO:0000256" key="1">
    <source>
        <dbReference type="SAM" id="Phobius"/>
    </source>
</evidence>
<sequence>MFFKVENKQMKIFNYALIVWFSWSLFQFILSTFWDLEVNELFKPLMEYRWIRIFCWIFENSGTTQPVLFYYIIVSIFAESLAVWCRTNKKWYWWIWVYYACAIILFVAFQVKNYLAYTNLDDGFGPDISAWFFESYSTGRKIIVTLALIDSIILSISLYYLRFKFSHRKDVIENAYLLRAFKTFLSALSLNISVWVLKLTFLRPYYYQTDFNDILNNENLVSPEWKDYYLSKGHEIMNWGLGELGDQSVPFVPWYSIYDFPDGWVNFLTGKRGDAGWGLLYADFPSGHMAATYSVFFAMVFFYDKNNHKKYTKRYIFMFSFWMFYLNLVFYTQLISKTHWLSDLEFTIIVGIFWPIFINRLINKIAFRTISKFNNKKNIENKAIAIINKNTYYFIFYHYNNRYIIKKSFYFKNNFNTKKLENFKKRYYIKKLEIIKTEKN</sequence>
<dbReference type="CDD" id="cd01610">
    <property type="entry name" value="PAP2_like"/>
    <property type="match status" value="1"/>
</dbReference>
<dbReference type="KEGG" id="stab:STABA_v1c06650"/>
<feature type="transmembrane region" description="Helical" evidence="1">
    <location>
        <begin position="175"/>
        <end position="197"/>
    </location>
</feature>
<name>A0A6I6C8M8_9MOLU</name>
<accession>A0A6I6C8M8</accession>
<proteinExistence type="predicted"/>
<keyword evidence="1" id="KW-0472">Membrane</keyword>
<protein>
    <submittedName>
        <fullName evidence="3">Phosphatase PAP2 family protein</fullName>
    </submittedName>
</protein>
<evidence type="ECO:0000313" key="4">
    <source>
        <dbReference type="Proteomes" id="UP000424468"/>
    </source>
</evidence>
<keyword evidence="4" id="KW-1185">Reference proteome</keyword>
<feature type="transmembrane region" description="Helical" evidence="1">
    <location>
        <begin position="68"/>
        <end position="84"/>
    </location>
</feature>
<dbReference type="Pfam" id="PF01569">
    <property type="entry name" value="PAP2"/>
    <property type="match status" value="1"/>
</dbReference>
<dbReference type="InterPro" id="IPR036938">
    <property type="entry name" value="PAP2/HPO_sf"/>
</dbReference>
<feature type="transmembrane region" description="Helical" evidence="1">
    <location>
        <begin position="12"/>
        <end position="34"/>
    </location>
</feature>